<dbReference type="InterPro" id="IPR000792">
    <property type="entry name" value="Tscrpt_reg_LuxR_C"/>
</dbReference>
<dbReference type="InterPro" id="IPR027417">
    <property type="entry name" value="P-loop_NTPase"/>
</dbReference>
<dbReference type="Gene3D" id="3.40.50.300">
    <property type="entry name" value="P-loop containing nucleotide triphosphate hydrolases"/>
    <property type="match status" value="1"/>
</dbReference>
<dbReference type="Pfam" id="PF13424">
    <property type="entry name" value="TPR_12"/>
    <property type="match status" value="1"/>
</dbReference>
<evidence type="ECO:0000313" key="3">
    <source>
        <dbReference type="Proteomes" id="UP000586918"/>
    </source>
</evidence>
<dbReference type="CDD" id="cd06170">
    <property type="entry name" value="LuxR_C_like"/>
    <property type="match status" value="1"/>
</dbReference>
<gene>
    <name evidence="2" type="ORF">HF519_06800</name>
</gene>
<reference evidence="2 3" key="1">
    <citation type="submission" date="2020-04" db="EMBL/GenBank/DDBJ databases">
        <authorList>
            <person name="Klaysubun C."/>
            <person name="Duangmal K."/>
            <person name="Lipun K."/>
        </authorList>
    </citation>
    <scope>NUCLEOTIDE SEQUENCE [LARGE SCALE GENOMIC DNA]</scope>
    <source>
        <strain evidence="2 3">DSM 45300</strain>
    </source>
</reference>
<dbReference type="InterPro" id="IPR011990">
    <property type="entry name" value="TPR-like_helical_dom_sf"/>
</dbReference>
<dbReference type="Pfam" id="PF13401">
    <property type="entry name" value="AAA_22"/>
    <property type="match status" value="1"/>
</dbReference>
<sequence length="775" mass="82044">MSEPFGEPARTVGLLPLAPNTLIGREAELAAVNRLLGMPDVRLLTLTGPPGVGKTRLAVAAARRHRAEVVFVDLTAVRDPAQVPAEIDRALGLDADTGHARPGDRLVSALADRDLLLVVDNCEQVIDAGPELVAPLAACPGLRLLATSRERLHLGAEREFPVPPLALPGPGDVTDPQRLLATASVAMLLDRVHAFAPDFTITVGNARAVAEICVRLDGLPLALELAAARLRLFTPAELTFRLRHRMRLLTDGARDVPERHRTLRAALAWSHDLLAPPERAVFRRFSVFVGGASSAAVEPVCSAPGDGIDAIATVGSLIDKGLLSRDARPAAVGRFMMLESLREYAAEMLDRHDETAATRARHARYFTGLAARTEALIGTVAETASVDAVGVERGNLQAALEHCEAAGEMASALPLAAALGWYAYTRGHLGEGAAALDRALTAAAAAPVPPPDDALAGALIQAGVMAFGRGEHDRSEQLLARAMAVNDRGGTPHRRAIGAAFLGHLARVRGDHRAAVAHYGRAGALYEELGNDTGVVWSRYDLGLLARSRGELAKAASLLREGLARFRELEYPWAIGCTAGALADVELRRGEPDAAAALLREALRGHRAIDDRRGIAQCLETAAELACARGAHRTAGHLVGAAAALRVRIAAPLPAEDRDVPAVVTAAVRAHLGAEQADRALHAGRSMAWTSAIDLAEQAAAEPVRPTVRIPSSPLTRREREVARLVATGRTNRQIGRELGIAEKTAEVHVHHIIGKLGARSRAEVAAWIATQGSR</sequence>
<organism evidence="2 3">
    <name type="scientific">Pseudonocardia bannensis</name>
    <dbReference type="NCBI Taxonomy" id="630973"/>
    <lineage>
        <taxon>Bacteria</taxon>
        <taxon>Bacillati</taxon>
        <taxon>Actinomycetota</taxon>
        <taxon>Actinomycetes</taxon>
        <taxon>Pseudonocardiales</taxon>
        <taxon>Pseudonocardiaceae</taxon>
        <taxon>Pseudonocardia</taxon>
    </lineage>
</organism>
<dbReference type="PRINTS" id="PR00038">
    <property type="entry name" value="HTHLUXR"/>
</dbReference>
<dbReference type="SUPFAM" id="SSF52540">
    <property type="entry name" value="P-loop containing nucleoside triphosphate hydrolases"/>
    <property type="match status" value="1"/>
</dbReference>
<dbReference type="GO" id="GO:0006355">
    <property type="term" value="P:regulation of DNA-templated transcription"/>
    <property type="evidence" value="ECO:0007669"/>
    <property type="project" value="InterPro"/>
</dbReference>
<accession>A0A848DFI3</accession>
<dbReference type="SMART" id="SM00421">
    <property type="entry name" value="HTH_LUXR"/>
    <property type="match status" value="1"/>
</dbReference>
<dbReference type="AlphaFoldDB" id="A0A848DFI3"/>
<dbReference type="PROSITE" id="PS50043">
    <property type="entry name" value="HTH_LUXR_2"/>
    <property type="match status" value="1"/>
</dbReference>
<dbReference type="PRINTS" id="PR00364">
    <property type="entry name" value="DISEASERSIST"/>
</dbReference>
<dbReference type="SUPFAM" id="SSF46894">
    <property type="entry name" value="C-terminal effector domain of the bipartite response regulators"/>
    <property type="match status" value="1"/>
</dbReference>
<evidence type="ECO:0000313" key="2">
    <source>
        <dbReference type="EMBL" id="NMH91301.1"/>
    </source>
</evidence>
<feature type="domain" description="HTH luxR-type" evidence="1">
    <location>
        <begin position="708"/>
        <end position="773"/>
    </location>
</feature>
<comment type="caution">
    <text evidence="2">The sequence shown here is derived from an EMBL/GenBank/DDBJ whole genome shotgun (WGS) entry which is preliminary data.</text>
</comment>
<dbReference type="Gene3D" id="1.25.40.10">
    <property type="entry name" value="Tetratricopeptide repeat domain"/>
    <property type="match status" value="1"/>
</dbReference>
<dbReference type="RefSeq" id="WP_169411209.1">
    <property type="nucleotide sequence ID" value="NZ_JAAXKZ010000015.1"/>
</dbReference>
<dbReference type="PANTHER" id="PTHR47691:SF3">
    <property type="entry name" value="HTH-TYPE TRANSCRIPTIONAL REGULATOR RV0890C-RELATED"/>
    <property type="match status" value="1"/>
</dbReference>
<dbReference type="GO" id="GO:0016887">
    <property type="term" value="F:ATP hydrolysis activity"/>
    <property type="evidence" value="ECO:0007669"/>
    <property type="project" value="InterPro"/>
</dbReference>
<dbReference type="SUPFAM" id="SSF48452">
    <property type="entry name" value="TPR-like"/>
    <property type="match status" value="1"/>
</dbReference>
<dbReference type="InterPro" id="IPR036388">
    <property type="entry name" value="WH-like_DNA-bd_sf"/>
</dbReference>
<dbReference type="Pfam" id="PF00196">
    <property type="entry name" value="GerE"/>
    <property type="match status" value="1"/>
</dbReference>
<dbReference type="GO" id="GO:0003677">
    <property type="term" value="F:DNA binding"/>
    <property type="evidence" value="ECO:0007669"/>
    <property type="project" value="InterPro"/>
</dbReference>
<dbReference type="InterPro" id="IPR049945">
    <property type="entry name" value="AAA_22"/>
</dbReference>
<dbReference type="EMBL" id="JAAXKZ010000015">
    <property type="protein sequence ID" value="NMH91301.1"/>
    <property type="molecule type" value="Genomic_DNA"/>
</dbReference>
<keyword evidence="3" id="KW-1185">Reference proteome</keyword>
<proteinExistence type="predicted"/>
<dbReference type="Proteomes" id="UP000586918">
    <property type="component" value="Unassembled WGS sequence"/>
</dbReference>
<dbReference type="Gene3D" id="1.10.10.10">
    <property type="entry name" value="Winged helix-like DNA-binding domain superfamily/Winged helix DNA-binding domain"/>
    <property type="match status" value="1"/>
</dbReference>
<name>A0A848DFI3_9PSEU</name>
<dbReference type="PANTHER" id="PTHR47691">
    <property type="entry name" value="REGULATOR-RELATED"/>
    <property type="match status" value="1"/>
</dbReference>
<protein>
    <submittedName>
        <fullName evidence="2">Tetratricopeptide repeat protein</fullName>
    </submittedName>
</protein>
<dbReference type="InterPro" id="IPR016032">
    <property type="entry name" value="Sig_transdc_resp-reg_C-effctor"/>
</dbReference>
<evidence type="ECO:0000259" key="1">
    <source>
        <dbReference type="PROSITE" id="PS50043"/>
    </source>
</evidence>